<keyword evidence="3" id="KW-1185">Reference proteome</keyword>
<evidence type="ECO:0000259" key="1">
    <source>
        <dbReference type="Pfam" id="PF10536"/>
    </source>
</evidence>
<dbReference type="PANTHER" id="PTHR46033:SF8">
    <property type="entry name" value="PROTEIN MAINTENANCE OF MERISTEMS-LIKE"/>
    <property type="match status" value="1"/>
</dbReference>
<dbReference type="Pfam" id="PF10536">
    <property type="entry name" value="PMD"/>
    <property type="match status" value="1"/>
</dbReference>
<proteinExistence type="predicted"/>
<evidence type="ECO:0000313" key="2">
    <source>
        <dbReference type="EMBL" id="KAK5819912.1"/>
    </source>
</evidence>
<gene>
    <name evidence="2" type="ORF">PVK06_024946</name>
</gene>
<dbReference type="InterPro" id="IPR044824">
    <property type="entry name" value="MAIN-like"/>
</dbReference>
<sequence>MVLEGDEGEYCILRAHVNGSGYRPDEHIMPYLEASGFGSVASICMFALMADLISTLAEWWHSETHTFHLLCEECTINLEDVALQLGLPFDGSIVMSISVRIDGALPSLTSTLAW</sequence>
<dbReference type="Proteomes" id="UP001358586">
    <property type="component" value="Chromosome 7"/>
</dbReference>
<dbReference type="InterPro" id="IPR019557">
    <property type="entry name" value="AminoTfrase-like_pln_mobile"/>
</dbReference>
<dbReference type="EMBL" id="JARKNE010000007">
    <property type="protein sequence ID" value="KAK5819912.1"/>
    <property type="molecule type" value="Genomic_DNA"/>
</dbReference>
<feature type="domain" description="Aminotransferase-like plant mobile" evidence="1">
    <location>
        <begin position="36"/>
        <end position="96"/>
    </location>
</feature>
<protein>
    <recommendedName>
        <fullName evidence="1">Aminotransferase-like plant mobile domain-containing protein</fullName>
    </recommendedName>
</protein>
<comment type="caution">
    <text evidence="2">The sequence shown here is derived from an EMBL/GenBank/DDBJ whole genome shotgun (WGS) entry which is preliminary data.</text>
</comment>
<reference evidence="2 3" key="1">
    <citation type="submission" date="2023-03" db="EMBL/GenBank/DDBJ databases">
        <title>WGS of Gossypium arboreum.</title>
        <authorList>
            <person name="Yu D."/>
        </authorList>
    </citation>
    <scope>NUCLEOTIDE SEQUENCE [LARGE SCALE GENOMIC DNA]</scope>
    <source>
        <tissue evidence="2">Leaf</tissue>
    </source>
</reference>
<organism evidence="2 3">
    <name type="scientific">Gossypium arboreum</name>
    <name type="common">Tree cotton</name>
    <name type="synonym">Gossypium nanking</name>
    <dbReference type="NCBI Taxonomy" id="29729"/>
    <lineage>
        <taxon>Eukaryota</taxon>
        <taxon>Viridiplantae</taxon>
        <taxon>Streptophyta</taxon>
        <taxon>Embryophyta</taxon>
        <taxon>Tracheophyta</taxon>
        <taxon>Spermatophyta</taxon>
        <taxon>Magnoliopsida</taxon>
        <taxon>eudicotyledons</taxon>
        <taxon>Gunneridae</taxon>
        <taxon>Pentapetalae</taxon>
        <taxon>rosids</taxon>
        <taxon>malvids</taxon>
        <taxon>Malvales</taxon>
        <taxon>Malvaceae</taxon>
        <taxon>Malvoideae</taxon>
        <taxon>Gossypium</taxon>
    </lineage>
</organism>
<accession>A0ABR0PFI2</accession>
<name>A0ABR0PFI2_GOSAR</name>
<dbReference type="PANTHER" id="PTHR46033">
    <property type="entry name" value="PROTEIN MAIN-LIKE 2"/>
    <property type="match status" value="1"/>
</dbReference>
<evidence type="ECO:0000313" key="3">
    <source>
        <dbReference type="Proteomes" id="UP001358586"/>
    </source>
</evidence>